<dbReference type="InterPro" id="IPR000531">
    <property type="entry name" value="Beta-barrel_TonB"/>
</dbReference>
<dbReference type="PROSITE" id="PS52016">
    <property type="entry name" value="TONB_DEPENDENT_REC_3"/>
    <property type="match status" value="1"/>
</dbReference>
<feature type="chain" id="PRO_5020782843" evidence="16">
    <location>
        <begin position="29"/>
        <end position="812"/>
    </location>
</feature>
<dbReference type="AlphaFoldDB" id="A0A4S4AUL8"/>
<dbReference type="GO" id="GO:0015344">
    <property type="term" value="F:siderophore uptake transmembrane transporter activity"/>
    <property type="evidence" value="ECO:0007669"/>
    <property type="project" value="TreeGrafter"/>
</dbReference>
<dbReference type="Pfam" id="PF00593">
    <property type="entry name" value="TonB_dep_Rec_b-barrel"/>
    <property type="match status" value="1"/>
</dbReference>
<dbReference type="InterPro" id="IPR010105">
    <property type="entry name" value="TonB_sidphr_rcpt"/>
</dbReference>
<dbReference type="PANTHER" id="PTHR32552:SF74">
    <property type="entry name" value="HYDROXAMATE SIDEROPHORE RECEPTOR FHUE"/>
    <property type="match status" value="1"/>
</dbReference>
<dbReference type="Gene3D" id="2.170.130.10">
    <property type="entry name" value="TonB-dependent receptor, plug domain"/>
    <property type="match status" value="1"/>
</dbReference>
<evidence type="ECO:0000259" key="17">
    <source>
        <dbReference type="SMART" id="SM00965"/>
    </source>
</evidence>
<dbReference type="InterPro" id="IPR011662">
    <property type="entry name" value="Secretin/TonB_short_N"/>
</dbReference>
<keyword evidence="19" id="KW-1185">Reference proteome</keyword>
<evidence type="ECO:0000256" key="3">
    <source>
        <dbReference type="ARBA" id="ARBA00022448"/>
    </source>
</evidence>
<dbReference type="NCBIfam" id="TIGR01783">
    <property type="entry name" value="TonB-siderophor"/>
    <property type="match status" value="1"/>
</dbReference>
<sequence>MTQHCSPRPIALALALALAGALPHGAVAQPAATVSQQNYDLPAGPLAATLNRISREAGLTLTVDSQLVGSRRAAPVRGTLSPEQALHAALAGSDLELVKTTAGTYTLRPAPPATGGETSLKPVTVTATAERSGTTEGTGSYTSGVVTIGKGEQSLREIPQAVSVLTRQQMDDRGVTDIRSALLTAPGVTTVANDPGGHFYSRGFFIQSYQFNGVPLERQLYARGSAFNSDMSIFDRVEIMRGPQGLFEGEGDPSGSINLVRKRPTHALQLGLTAKAGSWERYGAQVDLSGPLNESRTIRGRLIVNYEQADSFRDHIDSKERTVYGAFDIDLGPATTLGFGFSREKPEGTIDWGGLSGYADGSMPHYSRSTNLGARWGHADKTQDTWYADLVHRFNDNWKFKASLVEVRESNDIKYLLRAGRLGPPNTVRGDAYAFDMYSKNLGGDFHVTGDSTVLGRKLALTAGANFSRQRSADLWGWIRNYEELGGAYDRPSVSPEPSMADILAANRMDDGYRSNKKGLYAMGRYQLAEPLSLVLGTRLSSFEQTYVSDGIWGYSASTAKESKKLTPFAGLTYAVNGQWSVYGSYAEIFKPQSQRDVSGSFLAPVSGVSYELGLKGELLGGRVNTAFALFRTKQKNVAFEDGSVPQDIADIRCGGTCYTSSAHLLSQGFEAEVSGEVARGLQLAASYTYTHTRYRSNDVPSVGYDISANTGVPQHIARVWGNYRLPGEWSRWTVGGGLRSQSHSSDFAYFGRTQGGYTLFDARIGYQIGKNLSLALNIDNLTDKKYFQSISYDNNYYGAPRSFLLTLQYGL</sequence>
<evidence type="ECO:0000313" key="19">
    <source>
        <dbReference type="Proteomes" id="UP000308430"/>
    </source>
</evidence>
<evidence type="ECO:0000256" key="2">
    <source>
        <dbReference type="ARBA" id="ARBA00009810"/>
    </source>
</evidence>
<keyword evidence="7 16" id="KW-0732">Signal</keyword>
<keyword evidence="12 18" id="KW-0675">Receptor</keyword>
<keyword evidence="10 15" id="KW-0798">TonB box</keyword>
<dbReference type="OrthoDB" id="8533686at2"/>
<evidence type="ECO:0000256" key="13">
    <source>
        <dbReference type="ARBA" id="ARBA00023237"/>
    </source>
</evidence>
<dbReference type="SUPFAM" id="SSF56935">
    <property type="entry name" value="Porins"/>
    <property type="match status" value="1"/>
</dbReference>
<evidence type="ECO:0000256" key="14">
    <source>
        <dbReference type="PROSITE-ProRule" id="PRU01360"/>
    </source>
</evidence>
<organism evidence="18 19">
    <name type="scientific">Pseudothauera nasutitermitis</name>
    <dbReference type="NCBI Taxonomy" id="2565930"/>
    <lineage>
        <taxon>Bacteria</taxon>
        <taxon>Pseudomonadati</taxon>
        <taxon>Pseudomonadota</taxon>
        <taxon>Betaproteobacteria</taxon>
        <taxon>Rhodocyclales</taxon>
        <taxon>Zoogloeaceae</taxon>
        <taxon>Pseudothauera</taxon>
    </lineage>
</organism>
<evidence type="ECO:0000256" key="9">
    <source>
        <dbReference type="ARBA" id="ARBA00023065"/>
    </source>
</evidence>
<evidence type="ECO:0000313" key="18">
    <source>
        <dbReference type="EMBL" id="THF62931.1"/>
    </source>
</evidence>
<dbReference type="InterPro" id="IPR012910">
    <property type="entry name" value="Plug_dom"/>
</dbReference>
<comment type="subcellular location">
    <subcellularLocation>
        <location evidence="1 14">Cell outer membrane</location>
        <topology evidence="1 14">Multi-pass membrane protein</topology>
    </subcellularLocation>
</comment>
<protein>
    <submittedName>
        <fullName evidence="18">TonB-dependent siderophore receptor</fullName>
    </submittedName>
</protein>
<dbReference type="InterPro" id="IPR039426">
    <property type="entry name" value="TonB-dep_rcpt-like"/>
</dbReference>
<comment type="caution">
    <text evidence="18">The sequence shown here is derived from an EMBL/GenBank/DDBJ whole genome shotgun (WGS) entry which is preliminary data.</text>
</comment>
<keyword evidence="5" id="KW-0410">Iron transport</keyword>
<keyword evidence="3 14" id="KW-0813">Transport</keyword>
<evidence type="ECO:0000256" key="12">
    <source>
        <dbReference type="ARBA" id="ARBA00023170"/>
    </source>
</evidence>
<evidence type="ECO:0000256" key="16">
    <source>
        <dbReference type="SAM" id="SignalP"/>
    </source>
</evidence>
<dbReference type="GO" id="GO:0015891">
    <property type="term" value="P:siderophore transport"/>
    <property type="evidence" value="ECO:0007669"/>
    <property type="project" value="InterPro"/>
</dbReference>
<keyword evidence="8" id="KW-0408">Iron</keyword>
<dbReference type="SMART" id="SM00965">
    <property type="entry name" value="STN"/>
    <property type="match status" value="1"/>
</dbReference>
<dbReference type="CDD" id="cd01347">
    <property type="entry name" value="ligand_gated_channel"/>
    <property type="match status" value="1"/>
</dbReference>
<evidence type="ECO:0000256" key="1">
    <source>
        <dbReference type="ARBA" id="ARBA00004571"/>
    </source>
</evidence>
<evidence type="ECO:0000256" key="5">
    <source>
        <dbReference type="ARBA" id="ARBA00022496"/>
    </source>
</evidence>
<dbReference type="Gene3D" id="2.40.170.20">
    <property type="entry name" value="TonB-dependent receptor, beta-barrel domain"/>
    <property type="match status" value="1"/>
</dbReference>
<dbReference type="Gene3D" id="3.55.50.30">
    <property type="match status" value="1"/>
</dbReference>
<name>A0A4S4AUL8_9RHOO</name>
<dbReference type="InterPro" id="IPR036942">
    <property type="entry name" value="Beta-barrel_TonB_sf"/>
</dbReference>
<evidence type="ECO:0000256" key="11">
    <source>
        <dbReference type="ARBA" id="ARBA00023136"/>
    </source>
</evidence>
<evidence type="ECO:0000256" key="15">
    <source>
        <dbReference type="RuleBase" id="RU003357"/>
    </source>
</evidence>
<dbReference type="InterPro" id="IPR037066">
    <property type="entry name" value="Plug_dom_sf"/>
</dbReference>
<dbReference type="Pfam" id="PF07715">
    <property type="entry name" value="Plug"/>
    <property type="match status" value="1"/>
</dbReference>
<gene>
    <name evidence="18" type="ORF">E6C76_16840</name>
</gene>
<keyword evidence="11 14" id="KW-0472">Membrane</keyword>
<feature type="signal peptide" evidence="16">
    <location>
        <begin position="1"/>
        <end position="28"/>
    </location>
</feature>
<feature type="domain" description="Secretin/TonB short N-terminal" evidence="17">
    <location>
        <begin position="59"/>
        <end position="110"/>
    </location>
</feature>
<accession>A0A4S4AUL8</accession>
<dbReference type="EMBL" id="SSOC01000006">
    <property type="protein sequence ID" value="THF62931.1"/>
    <property type="molecule type" value="Genomic_DNA"/>
</dbReference>
<keyword evidence="9" id="KW-0406">Ion transport</keyword>
<comment type="similarity">
    <text evidence="2 14 15">Belongs to the TonB-dependent receptor family.</text>
</comment>
<evidence type="ECO:0000256" key="10">
    <source>
        <dbReference type="ARBA" id="ARBA00023077"/>
    </source>
</evidence>
<dbReference type="FunFam" id="2.170.130.10:FF:000010">
    <property type="entry name" value="Ferripyoverdine receptor"/>
    <property type="match status" value="1"/>
</dbReference>
<reference evidence="18 19" key="1">
    <citation type="submission" date="2019-04" db="EMBL/GenBank/DDBJ databases">
        <title>Azoarcus nasutitermitis sp. nov. isolated from termite nest.</title>
        <authorList>
            <person name="Lin S.-Y."/>
            <person name="Hameed A."/>
            <person name="Hsu Y.-H."/>
            <person name="Young C.-C."/>
        </authorList>
    </citation>
    <scope>NUCLEOTIDE SEQUENCE [LARGE SCALE GENOMIC DNA]</scope>
    <source>
        <strain evidence="18 19">CC-YHH838</strain>
    </source>
</reference>
<dbReference type="RefSeq" id="WP_136349412.1">
    <property type="nucleotide sequence ID" value="NZ_SSOC01000006.1"/>
</dbReference>
<evidence type="ECO:0000256" key="7">
    <source>
        <dbReference type="ARBA" id="ARBA00022729"/>
    </source>
</evidence>
<keyword evidence="13 14" id="KW-0998">Cell outer membrane</keyword>
<keyword evidence="6 14" id="KW-0812">Transmembrane</keyword>
<dbReference type="GO" id="GO:0038023">
    <property type="term" value="F:signaling receptor activity"/>
    <property type="evidence" value="ECO:0007669"/>
    <property type="project" value="InterPro"/>
</dbReference>
<dbReference type="GO" id="GO:0009279">
    <property type="term" value="C:cell outer membrane"/>
    <property type="evidence" value="ECO:0007669"/>
    <property type="project" value="UniProtKB-SubCell"/>
</dbReference>
<proteinExistence type="inferred from homology"/>
<dbReference type="Proteomes" id="UP000308430">
    <property type="component" value="Unassembled WGS sequence"/>
</dbReference>
<evidence type="ECO:0000256" key="6">
    <source>
        <dbReference type="ARBA" id="ARBA00022692"/>
    </source>
</evidence>
<dbReference type="PANTHER" id="PTHR32552">
    <property type="entry name" value="FERRICHROME IRON RECEPTOR-RELATED"/>
    <property type="match status" value="1"/>
</dbReference>
<evidence type="ECO:0000256" key="8">
    <source>
        <dbReference type="ARBA" id="ARBA00023004"/>
    </source>
</evidence>
<keyword evidence="4 14" id="KW-1134">Transmembrane beta strand</keyword>
<evidence type="ECO:0000256" key="4">
    <source>
        <dbReference type="ARBA" id="ARBA00022452"/>
    </source>
</evidence>